<comment type="caution">
    <text evidence="1">The sequence shown here is derived from an EMBL/GenBank/DDBJ whole genome shotgun (WGS) entry which is preliminary data.</text>
</comment>
<sequence length="84" mass="9757">MQVKNGINSIKFSRESPPFYGIDSYKRLVSTKNEAAQFWLFHFLWNSPLFIKSSKCDAHFWLFFFGVSLVDAPLRSVRACSKFA</sequence>
<keyword evidence="2" id="KW-1185">Reference proteome</keyword>
<gene>
    <name evidence="1" type="ORF">B1R32_11228</name>
</gene>
<dbReference type="EMBL" id="NIGF01000012">
    <property type="protein sequence ID" value="PQV63373.1"/>
    <property type="molecule type" value="Genomic_DNA"/>
</dbReference>
<evidence type="ECO:0000313" key="1">
    <source>
        <dbReference type="EMBL" id="PQV63373.1"/>
    </source>
</evidence>
<accession>A0A2S8SRE0</accession>
<proteinExistence type="predicted"/>
<dbReference type="InParanoid" id="A0A2S8SRE0"/>
<name>A0A2S8SRE0_9BACT</name>
<dbReference type="AlphaFoldDB" id="A0A2S8SRE0"/>
<evidence type="ECO:0000313" key="2">
    <source>
        <dbReference type="Proteomes" id="UP000237684"/>
    </source>
</evidence>
<organism evidence="1 2">
    <name type="scientific">Abditibacterium utsteinense</name>
    <dbReference type="NCBI Taxonomy" id="1960156"/>
    <lineage>
        <taxon>Bacteria</taxon>
        <taxon>Pseudomonadati</taxon>
        <taxon>Abditibacteriota</taxon>
        <taxon>Abditibacteriia</taxon>
        <taxon>Abditibacteriales</taxon>
        <taxon>Abditibacteriaceae</taxon>
        <taxon>Abditibacterium</taxon>
    </lineage>
</organism>
<dbReference type="Proteomes" id="UP000237684">
    <property type="component" value="Unassembled WGS sequence"/>
</dbReference>
<reference evidence="1 2" key="1">
    <citation type="journal article" date="2018" name="Syst. Appl. Microbiol.">
        <title>Abditibacterium utsteinense sp. nov., the first cultivated member of candidate phylum FBP, isolated from ice-free Antarctic soil samples.</title>
        <authorList>
            <person name="Tahon G."/>
            <person name="Tytgat B."/>
            <person name="Lebbe L."/>
            <person name="Carlier A."/>
            <person name="Willems A."/>
        </authorList>
    </citation>
    <scope>NUCLEOTIDE SEQUENCE [LARGE SCALE GENOMIC DNA]</scope>
    <source>
        <strain evidence="1 2">LMG 29911</strain>
    </source>
</reference>
<protein>
    <submittedName>
        <fullName evidence="1">Uncharacterized protein</fullName>
    </submittedName>
</protein>